<feature type="transmembrane region" description="Helical" evidence="8">
    <location>
        <begin position="204"/>
        <end position="228"/>
    </location>
</feature>
<dbReference type="Pfam" id="PF00361">
    <property type="entry name" value="Proton_antipo_M"/>
    <property type="match status" value="1"/>
</dbReference>
<feature type="transmembrane region" description="Helical" evidence="8">
    <location>
        <begin position="107"/>
        <end position="124"/>
    </location>
</feature>
<feature type="transmembrane region" description="Helical" evidence="8">
    <location>
        <begin position="419"/>
        <end position="447"/>
    </location>
</feature>
<dbReference type="InterPro" id="IPR001750">
    <property type="entry name" value="ND/Mrp_TM"/>
</dbReference>
<evidence type="ECO:0000256" key="4">
    <source>
        <dbReference type="ARBA" id="ARBA00022989"/>
    </source>
</evidence>
<feature type="transmembrane region" description="Helical" evidence="8">
    <location>
        <begin position="511"/>
        <end position="538"/>
    </location>
</feature>
<feature type="transmembrane region" description="Helical" evidence="8">
    <location>
        <begin position="300"/>
        <end position="322"/>
    </location>
</feature>
<dbReference type="PANTHER" id="PTHR42682:SF3">
    <property type="entry name" value="FORMATE HYDROGENLYASE SUBUNIT 3-RELATED"/>
    <property type="match status" value="1"/>
</dbReference>
<keyword evidence="6 8" id="KW-0472">Membrane</keyword>
<dbReference type="PANTHER" id="PTHR42682">
    <property type="entry name" value="HYDROGENASE-4 COMPONENT F"/>
    <property type="match status" value="1"/>
</dbReference>
<dbReference type="InterPro" id="IPR003918">
    <property type="entry name" value="NADH_UbQ_OxRdtase"/>
</dbReference>
<feature type="transmembrane region" description="Helical" evidence="8">
    <location>
        <begin position="383"/>
        <end position="407"/>
    </location>
</feature>
<evidence type="ECO:0000313" key="10">
    <source>
        <dbReference type="EMBL" id="MFC0541880.1"/>
    </source>
</evidence>
<feature type="domain" description="NADH:quinone oxidoreductase/Mrp antiporter transmembrane" evidence="9">
    <location>
        <begin position="126"/>
        <end position="415"/>
    </location>
</feature>
<dbReference type="InterPro" id="IPR052175">
    <property type="entry name" value="ComplexI-like_HydComp"/>
</dbReference>
<feature type="transmembrane region" description="Helical" evidence="8">
    <location>
        <begin position="240"/>
        <end position="257"/>
    </location>
</feature>
<keyword evidence="4 8" id="KW-1133">Transmembrane helix</keyword>
<feature type="transmembrane region" description="Helical" evidence="8">
    <location>
        <begin position="328"/>
        <end position="347"/>
    </location>
</feature>
<evidence type="ECO:0000256" key="6">
    <source>
        <dbReference type="ARBA" id="ARBA00023136"/>
    </source>
</evidence>
<protein>
    <submittedName>
        <fullName evidence="10">Proton-conducting transporter membrane subunit</fullName>
    </submittedName>
</protein>
<evidence type="ECO:0000256" key="7">
    <source>
        <dbReference type="RuleBase" id="RU000320"/>
    </source>
</evidence>
<keyword evidence="11" id="KW-1185">Reference proteome</keyword>
<sequence>MNPTGVGLGVAVTVGLLTAVAAMLVPQRIRAAVVGVGTAVCGAAGTAAGISALSGTTVDLDLPDLLPLSGVVITVDALGGLFLAVTGGVAVAAGIYGIGYARHTARLAQAVFPLFVVAMLLVVAAGSVGTLLVCWELMALFSLLLVVTEHQRGPEVAAAGRWYAVMTHLGLIAILAGLLVLAAHATGDSFPALRAAGPHLSPTVAATVFLATVAGFGSKGGIVPLHAWLPRAHPEAPSHVSALMSAAMVNLGVYGIVRVGFDLLGGGPRWWWAVVLGLGAVSAVYGILQAAMSTDLKRLLGYSTTENMGLALVGVGAAGMFASDGNRVLAGLALAAALLHLVNHAAFKTVLFLSAGSVLHGAGTRDLDALGGLRRSMPATTAAFGLGALAASALPPGTAFVSEWLLLQALIHGLPASGVITAIAMPLAVAAVALTAGLAVATFVKAFGVGFLARPRSAAAEDASESPASMLIGMGIAGLACVGLALLPTLVLPAIGRVAGSTQTDVVTIQLVGAAGSLSPLMLAIALGAAIVLVMAVLRLAAARRTARLWDCGAGPLSARMEYTATSFAEPLQRVFDDVLAPETDVDVTHTQESSYLVEAVEYRRRVPDRIERRLYQPVLALVAAWGAAGRRLATGSVHRYLGYGFYTMCGLLILLVVTR</sequence>
<feature type="transmembrane region" description="Helical" evidence="8">
    <location>
        <begin position="65"/>
        <end position="95"/>
    </location>
</feature>
<dbReference type="PRINTS" id="PR01437">
    <property type="entry name" value="NUOXDRDTASE4"/>
</dbReference>
<accession>A0ABV6MNJ9</accession>
<dbReference type="EMBL" id="JBHLUD010000002">
    <property type="protein sequence ID" value="MFC0541880.1"/>
    <property type="molecule type" value="Genomic_DNA"/>
</dbReference>
<evidence type="ECO:0000256" key="5">
    <source>
        <dbReference type="ARBA" id="ARBA00023002"/>
    </source>
</evidence>
<feature type="transmembrane region" description="Helical" evidence="8">
    <location>
        <begin position="269"/>
        <end position="288"/>
    </location>
</feature>
<evidence type="ECO:0000256" key="1">
    <source>
        <dbReference type="ARBA" id="ARBA00004651"/>
    </source>
</evidence>
<keyword evidence="3 7" id="KW-0812">Transmembrane</keyword>
<proteinExistence type="predicted"/>
<name>A0ABV6MNJ9_9PSEU</name>
<comment type="caution">
    <text evidence="10">The sequence shown here is derived from an EMBL/GenBank/DDBJ whole genome shotgun (WGS) entry which is preliminary data.</text>
</comment>
<feature type="transmembrane region" description="Helical" evidence="8">
    <location>
        <begin position="130"/>
        <end position="148"/>
    </location>
</feature>
<evidence type="ECO:0000256" key="8">
    <source>
        <dbReference type="SAM" id="Phobius"/>
    </source>
</evidence>
<keyword evidence="5" id="KW-0560">Oxidoreductase</keyword>
<evidence type="ECO:0000259" key="9">
    <source>
        <dbReference type="Pfam" id="PF00361"/>
    </source>
</evidence>
<feature type="transmembrane region" description="Helical" evidence="8">
    <location>
        <begin position="641"/>
        <end position="659"/>
    </location>
</feature>
<dbReference type="Proteomes" id="UP001589810">
    <property type="component" value="Unassembled WGS sequence"/>
</dbReference>
<evidence type="ECO:0000313" key="11">
    <source>
        <dbReference type="Proteomes" id="UP001589810"/>
    </source>
</evidence>
<gene>
    <name evidence="10" type="ORF">ACFFH7_10335</name>
</gene>
<organism evidence="10 11">
    <name type="scientific">Kutzneria chonburiensis</name>
    <dbReference type="NCBI Taxonomy" id="1483604"/>
    <lineage>
        <taxon>Bacteria</taxon>
        <taxon>Bacillati</taxon>
        <taxon>Actinomycetota</taxon>
        <taxon>Actinomycetes</taxon>
        <taxon>Pseudonocardiales</taxon>
        <taxon>Pseudonocardiaceae</taxon>
        <taxon>Kutzneria</taxon>
    </lineage>
</organism>
<feature type="transmembrane region" description="Helical" evidence="8">
    <location>
        <begin position="6"/>
        <end position="25"/>
    </location>
</feature>
<keyword evidence="2" id="KW-1003">Cell membrane</keyword>
<evidence type="ECO:0000256" key="3">
    <source>
        <dbReference type="ARBA" id="ARBA00022692"/>
    </source>
</evidence>
<feature type="transmembrane region" description="Helical" evidence="8">
    <location>
        <begin position="32"/>
        <end position="53"/>
    </location>
</feature>
<feature type="transmembrane region" description="Helical" evidence="8">
    <location>
        <begin position="160"/>
        <end position="184"/>
    </location>
</feature>
<reference evidence="10 11" key="1">
    <citation type="submission" date="2024-09" db="EMBL/GenBank/DDBJ databases">
        <authorList>
            <person name="Sun Q."/>
            <person name="Mori K."/>
        </authorList>
    </citation>
    <scope>NUCLEOTIDE SEQUENCE [LARGE SCALE GENOMIC DNA]</scope>
    <source>
        <strain evidence="10 11">TBRC 1432</strain>
    </source>
</reference>
<evidence type="ECO:0000256" key="2">
    <source>
        <dbReference type="ARBA" id="ARBA00022475"/>
    </source>
</evidence>
<feature type="transmembrane region" description="Helical" evidence="8">
    <location>
        <begin position="468"/>
        <end position="491"/>
    </location>
</feature>
<dbReference type="RefSeq" id="WP_273942085.1">
    <property type="nucleotide sequence ID" value="NZ_CP097263.1"/>
</dbReference>
<comment type="subcellular location">
    <subcellularLocation>
        <location evidence="1">Cell membrane</location>
        <topology evidence="1">Multi-pass membrane protein</topology>
    </subcellularLocation>
    <subcellularLocation>
        <location evidence="7">Membrane</location>
        <topology evidence="7">Multi-pass membrane protein</topology>
    </subcellularLocation>
</comment>